<dbReference type="InterPro" id="IPR036860">
    <property type="entry name" value="SH2_dom_sf"/>
</dbReference>
<dbReference type="InterPro" id="IPR000980">
    <property type="entry name" value="SH2"/>
</dbReference>
<name>A0A8W8IIW3_MAGGI</name>
<feature type="domain" description="SH2" evidence="4">
    <location>
        <begin position="140"/>
        <end position="247"/>
    </location>
</feature>
<dbReference type="SMART" id="SM00252">
    <property type="entry name" value="SH2"/>
    <property type="match status" value="1"/>
</dbReference>
<evidence type="ECO:0000313" key="6">
    <source>
        <dbReference type="Proteomes" id="UP000005408"/>
    </source>
</evidence>
<dbReference type="EnsemblMetazoa" id="G14163.1">
    <property type="protein sequence ID" value="G14163.1:cds"/>
    <property type="gene ID" value="G14163"/>
</dbReference>
<dbReference type="InterPro" id="IPR051751">
    <property type="entry name" value="Immunoreceptor_sig_adapters"/>
</dbReference>
<dbReference type="GO" id="GO:0005737">
    <property type="term" value="C:cytoplasm"/>
    <property type="evidence" value="ECO:0007669"/>
    <property type="project" value="UniProtKB-ARBA"/>
</dbReference>
<evidence type="ECO:0000313" key="5">
    <source>
        <dbReference type="EnsemblMetazoa" id="G14163.1:cds"/>
    </source>
</evidence>
<dbReference type="SUPFAM" id="SSF55550">
    <property type="entry name" value="SH2 domain"/>
    <property type="match status" value="1"/>
</dbReference>
<keyword evidence="6" id="KW-1185">Reference proteome</keyword>
<organism evidence="5 6">
    <name type="scientific">Magallana gigas</name>
    <name type="common">Pacific oyster</name>
    <name type="synonym">Crassostrea gigas</name>
    <dbReference type="NCBI Taxonomy" id="29159"/>
    <lineage>
        <taxon>Eukaryota</taxon>
        <taxon>Metazoa</taxon>
        <taxon>Spiralia</taxon>
        <taxon>Lophotrochozoa</taxon>
        <taxon>Mollusca</taxon>
        <taxon>Bivalvia</taxon>
        <taxon>Autobranchia</taxon>
        <taxon>Pteriomorphia</taxon>
        <taxon>Ostreida</taxon>
        <taxon>Ostreoidea</taxon>
        <taxon>Ostreidae</taxon>
        <taxon>Magallana</taxon>
    </lineage>
</organism>
<dbReference type="GO" id="GO:0035556">
    <property type="term" value="P:intracellular signal transduction"/>
    <property type="evidence" value="ECO:0007669"/>
    <property type="project" value="TreeGrafter"/>
</dbReference>
<reference evidence="5" key="1">
    <citation type="submission" date="2022-08" db="UniProtKB">
        <authorList>
            <consortium name="EnsemblMetazoa"/>
        </authorList>
    </citation>
    <scope>IDENTIFICATION</scope>
    <source>
        <strain evidence="5">05x7-T-G4-1.051#20</strain>
    </source>
</reference>
<feature type="compositionally biased region" description="Pro residues" evidence="3">
    <location>
        <begin position="62"/>
        <end position="91"/>
    </location>
</feature>
<dbReference type="PANTHER" id="PTHR14098">
    <property type="entry name" value="SH2 DOMAIN CONTAINING PROTEIN"/>
    <property type="match status" value="1"/>
</dbReference>
<dbReference type="GO" id="GO:0007169">
    <property type="term" value="P:cell surface receptor protein tyrosine kinase signaling pathway"/>
    <property type="evidence" value="ECO:0007669"/>
    <property type="project" value="TreeGrafter"/>
</dbReference>
<dbReference type="Pfam" id="PF00017">
    <property type="entry name" value="SH2"/>
    <property type="match status" value="1"/>
</dbReference>
<sequence>MCVPIFACSSLFPDLQASGSLPFPKSAAAVATSLKKPITPGKPNLHVRPFKKQESENTDTKPPSPRSPSPARDAPPLPPPSKSIPDKPAPAPYSQVKPNTNVSNGTKLGFQEDQQSSGDEDDDIYDDAISNRDPLLGEPWYFKSLKDRKTGDKLLRKVGKDGTFLIRESTKQGHIQPYTMMVLFQNNIYNLKIRVRPDGKMALGEEKPDEMSFMDVQKLVKYHRETEVILVGNTGQHKTLLKCSPPQNAL</sequence>
<dbReference type="Gene3D" id="3.30.505.10">
    <property type="entry name" value="SH2 domain"/>
    <property type="match status" value="1"/>
</dbReference>
<dbReference type="PROSITE" id="PS50001">
    <property type="entry name" value="SH2"/>
    <property type="match status" value="1"/>
</dbReference>
<proteinExistence type="predicted"/>
<feature type="region of interest" description="Disordered" evidence="3">
    <location>
        <begin position="34"/>
        <end position="130"/>
    </location>
</feature>
<evidence type="ECO:0000256" key="3">
    <source>
        <dbReference type="SAM" id="MobiDB-lite"/>
    </source>
</evidence>
<feature type="compositionally biased region" description="Polar residues" evidence="3">
    <location>
        <begin position="96"/>
        <end position="106"/>
    </location>
</feature>
<evidence type="ECO:0000259" key="4">
    <source>
        <dbReference type="PROSITE" id="PS50001"/>
    </source>
</evidence>
<evidence type="ECO:0000256" key="1">
    <source>
        <dbReference type="ARBA" id="ARBA00022999"/>
    </source>
</evidence>
<keyword evidence="1 2" id="KW-0727">SH2 domain</keyword>
<dbReference type="AlphaFoldDB" id="A0A8W8IIW3"/>
<dbReference type="Proteomes" id="UP000005408">
    <property type="component" value="Unassembled WGS sequence"/>
</dbReference>
<dbReference type="PANTHER" id="PTHR14098:SF14">
    <property type="entry name" value="SH2 DOMAIN-CONTAINING PROTEIN"/>
    <property type="match status" value="1"/>
</dbReference>
<accession>A0A8W8IIW3</accession>
<protein>
    <recommendedName>
        <fullName evidence="4">SH2 domain-containing protein</fullName>
    </recommendedName>
</protein>
<evidence type="ECO:0000256" key="2">
    <source>
        <dbReference type="PROSITE-ProRule" id="PRU00191"/>
    </source>
</evidence>